<feature type="transmembrane region" description="Helical" evidence="1">
    <location>
        <begin position="98"/>
        <end position="117"/>
    </location>
</feature>
<feature type="transmembrane region" description="Helical" evidence="1">
    <location>
        <begin position="129"/>
        <end position="152"/>
    </location>
</feature>
<feature type="transmembrane region" description="Helical" evidence="1">
    <location>
        <begin position="34"/>
        <end position="56"/>
    </location>
</feature>
<dbReference type="Proteomes" id="UP001162891">
    <property type="component" value="Chromosome"/>
</dbReference>
<accession>A0ABM7WU34</accession>
<feature type="transmembrane region" description="Helical" evidence="1">
    <location>
        <begin position="7"/>
        <end position="28"/>
    </location>
</feature>
<evidence type="ECO:0000313" key="3">
    <source>
        <dbReference type="Proteomes" id="UP001162891"/>
    </source>
</evidence>
<feature type="transmembrane region" description="Helical" evidence="1">
    <location>
        <begin position="68"/>
        <end position="92"/>
    </location>
</feature>
<proteinExistence type="predicted"/>
<keyword evidence="1" id="KW-0472">Membrane</keyword>
<reference evidence="3" key="1">
    <citation type="journal article" date="2022" name="Int. J. Syst. Evol. Microbiol.">
        <title>Anaeromyxobacter oryzae sp. nov., Anaeromyxobacter diazotrophicus sp. nov. and Anaeromyxobacter paludicola sp. nov., isolated from paddy soils.</title>
        <authorList>
            <person name="Itoh H."/>
            <person name="Xu Z."/>
            <person name="Mise K."/>
            <person name="Masuda Y."/>
            <person name="Ushijima N."/>
            <person name="Hayakawa C."/>
            <person name="Shiratori Y."/>
            <person name="Senoo K."/>
        </authorList>
    </citation>
    <scope>NUCLEOTIDE SEQUENCE [LARGE SCALE GENOMIC DNA]</scope>
    <source>
        <strain evidence="3">Red232</strain>
    </source>
</reference>
<evidence type="ECO:0000313" key="2">
    <source>
        <dbReference type="EMBL" id="BDG02907.1"/>
    </source>
</evidence>
<keyword evidence="1" id="KW-0812">Transmembrane</keyword>
<sequence length="155" mass="16245">MKIGNVSFGGTAAIVTSVALIFGLDAATATKSTIVSGLLIVALADNLTDALSMHIYQESERRLEAREGFIATWSNFVTRLLLALTFVLLVVLLPIGSAVIASAAWGLSLLVALTWALARERKVSFVVELGKHFAAALAVILASRGIGALITAQLP</sequence>
<dbReference type="EMBL" id="AP025591">
    <property type="protein sequence ID" value="BDG02907.1"/>
    <property type="molecule type" value="Genomic_DNA"/>
</dbReference>
<keyword evidence="1" id="KW-1133">Transmembrane helix</keyword>
<organism evidence="2 3">
    <name type="scientific">Anaeromyxobacter oryzae</name>
    <dbReference type="NCBI Taxonomy" id="2918170"/>
    <lineage>
        <taxon>Bacteria</taxon>
        <taxon>Pseudomonadati</taxon>
        <taxon>Myxococcota</taxon>
        <taxon>Myxococcia</taxon>
        <taxon>Myxococcales</taxon>
        <taxon>Cystobacterineae</taxon>
        <taxon>Anaeromyxobacteraceae</taxon>
        <taxon>Anaeromyxobacter</taxon>
    </lineage>
</organism>
<name>A0ABM7WU34_9BACT</name>
<evidence type="ECO:0000256" key="1">
    <source>
        <dbReference type="SAM" id="Phobius"/>
    </source>
</evidence>
<gene>
    <name evidence="2" type="ORF">AMOR_19030</name>
</gene>
<evidence type="ECO:0008006" key="4">
    <source>
        <dbReference type="Google" id="ProtNLM"/>
    </source>
</evidence>
<keyword evidence="3" id="KW-1185">Reference proteome</keyword>
<protein>
    <recommendedName>
        <fullName evidence="4">VIT family protein</fullName>
    </recommendedName>
</protein>